<comment type="caution">
    <text evidence="4">The sequence shown here is derived from an EMBL/GenBank/DDBJ whole genome shotgun (WGS) entry which is preliminary data.</text>
</comment>
<name>A0A9X2ZDE6_9BACT</name>
<dbReference type="EMBL" id="JANUBF010000075">
    <property type="protein sequence ID" value="MCS4038365.1"/>
    <property type="molecule type" value="Genomic_DNA"/>
</dbReference>
<evidence type="ECO:0000256" key="1">
    <source>
        <dbReference type="SAM" id="MobiDB-lite"/>
    </source>
</evidence>
<evidence type="ECO:0000313" key="5">
    <source>
        <dbReference type="Proteomes" id="UP001155040"/>
    </source>
</evidence>
<protein>
    <submittedName>
        <fullName evidence="4">Uncharacterized protein YaiE (UPF0345 family)</fullName>
    </submittedName>
</protein>
<dbReference type="InterPro" id="IPR053172">
    <property type="entry name" value="Tn903_transposase"/>
</dbReference>
<dbReference type="GO" id="GO:0004803">
    <property type="term" value="F:transposase activity"/>
    <property type="evidence" value="ECO:0007669"/>
    <property type="project" value="InterPro"/>
</dbReference>
<gene>
    <name evidence="4" type="ORF">GGQ01_003458</name>
</gene>
<dbReference type="InterPro" id="IPR002559">
    <property type="entry name" value="Transposase_11"/>
</dbReference>
<dbReference type="GO" id="GO:0006313">
    <property type="term" value="P:DNA transposition"/>
    <property type="evidence" value="ECO:0007669"/>
    <property type="project" value="InterPro"/>
</dbReference>
<dbReference type="Proteomes" id="UP001155040">
    <property type="component" value="Unassembled WGS sequence"/>
</dbReference>
<dbReference type="InterPro" id="IPR025668">
    <property type="entry name" value="Tnp_DDE_dom"/>
</dbReference>
<dbReference type="Pfam" id="PF01609">
    <property type="entry name" value="DDE_Tnp_1"/>
    <property type="match status" value="1"/>
</dbReference>
<proteinExistence type="predicted"/>
<dbReference type="PANTHER" id="PTHR34631:SF3">
    <property type="entry name" value="ISSOD12 TRANSPOSASE TNPA_ISSOD12"/>
    <property type="match status" value="1"/>
</dbReference>
<feature type="domain" description="Transposase IS4-like" evidence="2">
    <location>
        <begin position="231"/>
        <end position="351"/>
    </location>
</feature>
<feature type="region of interest" description="Disordered" evidence="1">
    <location>
        <begin position="266"/>
        <end position="288"/>
    </location>
</feature>
<feature type="region of interest" description="Disordered" evidence="1">
    <location>
        <begin position="195"/>
        <end position="235"/>
    </location>
</feature>
<dbReference type="Pfam" id="PF13737">
    <property type="entry name" value="DDE_Tnp_1_5"/>
    <property type="match status" value="1"/>
</dbReference>
<sequence length="366" mass="40683">MSTSDKTYKVQNWSEYNEALVDRGRLTVWISGEAIEGWEDDSPPQQGAQWIFTDLAVKTCLQLKAVYGLGLRETEGFVASLFELMRLEELPVPDYTTLSKRQGDLDVDLSGGGGSRAGSKEESTAEEESMHLVIDSTGLKVYGEGEWKQRIHGKQKRRTWRKLHLGVDSETGLLTAVRLTDNTVHDGSQVESLLEETLSGTSETDPSDANASEANASEANASEANASEAEAQEARAQEAVLDTVGADGAYDTWDVYGAITDRGANPVIPPQRNAKIKKHGNCSGPPLPRDETIRYIRQHGRKKWKRIHGYHRRSLAETAVYRFKGLMGRFVEARTWENERTEVRLKAKALNRMTRLGMPETSETAV</sequence>
<dbReference type="AlphaFoldDB" id="A0A9X2ZDE6"/>
<dbReference type="GO" id="GO:0003677">
    <property type="term" value="F:DNA binding"/>
    <property type="evidence" value="ECO:0007669"/>
    <property type="project" value="InterPro"/>
</dbReference>
<dbReference type="RefSeq" id="WP_259078120.1">
    <property type="nucleotide sequence ID" value="NZ_JANTZC010000013.1"/>
</dbReference>
<dbReference type="NCBIfam" id="NF033579">
    <property type="entry name" value="transpos_IS5_2"/>
    <property type="match status" value="1"/>
</dbReference>
<accession>A0A9X2ZDE6</accession>
<dbReference type="InterPro" id="IPR053520">
    <property type="entry name" value="Transposase_Tn903"/>
</dbReference>
<reference evidence="4" key="1">
    <citation type="submission" date="2022-08" db="EMBL/GenBank/DDBJ databases">
        <title>Genomic Encyclopedia of Type Strains, Phase V (KMG-V): Genome sequencing to study the core and pangenomes of soil and plant-associated prokaryotes.</title>
        <authorList>
            <person name="Whitman W."/>
        </authorList>
    </citation>
    <scope>NUCLEOTIDE SEQUENCE</scope>
    <source>
        <strain evidence="4">SP3012</strain>
    </source>
</reference>
<evidence type="ECO:0000313" key="4">
    <source>
        <dbReference type="EMBL" id="MCS4038365.1"/>
    </source>
</evidence>
<evidence type="ECO:0000259" key="3">
    <source>
        <dbReference type="Pfam" id="PF13737"/>
    </source>
</evidence>
<feature type="compositionally biased region" description="Low complexity" evidence="1">
    <location>
        <begin position="209"/>
        <end position="229"/>
    </location>
</feature>
<feature type="region of interest" description="Disordered" evidence="1">
    <location>
        <begin position="103"/>
        <end position="129"/>
    </location>
</feature>
<evidence type="ECO:0000259" key="2">
    <source>
        <dbReference type="Pfam" id="PF01609"/>
    </source>
</evidence>
<organism evidence="4 5">
    <name type="scientific">Salinibacter ruber</name>
    <dbReference type="NCBI Taxonomy" id="146919"/>
    <lineage>
        <taxon>Bacteria</taxon>
        <taxon>Pseudomonadati</taxon>
        <taxon>Rhodothermota</taxon>
        <taxon>Rhodothermia</taxon>
        <taxon>Rhodothermales</taxon>
        <taxon>Salinibacteraceae</taxon>
        <taxon>Salinibacter</taxon>
    </lineage>
</organism>
<feature type="domain" description="Transposase DDE" evidence="3">
    <location>
        <begin position="22"/>
        <end position="144"/>
    </location>
</feature>
<dbReference type="PANTHER" id="PTHR34631">
    <property type="match status" value="1"/>
</dbReference>